<name>R9T5S2_METII</name>
<gene>
    <name evidence="9" type="ORF">MMINT_06930</name>
</gene>
<feature type="transmembrane region" description="Helical" evidence="8">
    <location>
        <begin position="211"/>
        <end position="232"/>
    </location>
</feature>
<dbReference type="EMBL" id="CP005934">
    <property type="protein sequence ID" value="AGN26060.1"/>
    <property type="molecule type" value="Genomic_DNA"/>
</dbReference>
<dbReference type="KEGG" id="mer:MMINT_06930"/>
<dbReference type="SUPFAM" id="SSF81345">
    <property type="entry name" value="ABC transporter involved in vitamin B12 uptake, BtuC"/>
    <property type="match status" value="1"/>
</dbReference>
<comment type="subcellular location">
    <subcellularLocation>
        <location evidence="1">Cell membrane</location>
        <topology evidence="1">Multi-pass membrane protein</topology>
    </subcellularLocation>
</comment>
<dbReference type="CDD" id="cd06550">
    <property type="entry name" value="TM_ABC_iron-siderophores_like"/>
    <property type="match status" value="1"/>
</dbReference>
<evidence type="ECO:0000256" key="3">
    <source>
        <dbReference type="ARBA" id="ARBA00022448"/>
    </source>
</evidence>
<dbReference type="GO" id="GO:0022857">
    <property type="term" value="F:transmembrane transporter activity"/>
    <property type="evidence" value="ECO:0007669"/>
    <property type="project" value="InterPro"/>
</dbReference>
<evidence type="ECO:0000256" key="5">
    <source>
        <dbReference type="ARBA" id="ARBA00022692"/>
    </source>
</evidence>
<evidence type="ECO:0000256" key="1">
    <source>
        <dbReference type="ARBA" id="ARBA00004651"/>
    </source>
</evidence>
<evidence type="ECO:0000256" key="2">
    <source>
        <dbReference type="ARBA" id="ARBA00007935"/>
    </source>
</evidence>
<dbReference type="PANTHER" id="PTHR30472:SF25">
    <property type="entry name" value="ABC TRANSPORTER PERMEASE PROTEIN MJ0876-RELATED"/>
    <property type="match status" value="1"/>
</dbReference>
<keyword evidence="7 8" id="KW-0472">Membrane</keyword>
<dbReference type="Gene3D" id="1.10.3470.10">
    <property type="entry name" value="ABC transporter involved in vitamin B12 uptake, BtuC"/>
    <property type="match status" value="1"/>
</dbReference>
<feature type="transmembrane region" description="Helical" evidence="8">
    <location>
        <begin position="119"/>
        <end position="139"/>
    </location>
</feature>
<dbReference type="InParanoid" id="R9T5S2"/>
<evidence type="ECO:0000313" key="9">
    <source>
        <dbReference type="EMBL" id="AGN26060.1"/>
    </source>
</evidence>
<evidence type="ECO:0000256" key="6">
    <source>
        <dbReference type="ARBA" id="ARBA00022989"/>
    </source>
</evidence>
<dbReference type="Pfam" id="PF01032">
    <property type="entry name" value="FecCD"/>
    <property type="match status" value="1"/>
</dbReference>
<accession>R9T5S2</accession>
<dbReference type="Proteomes" id="UP000014070">
    <property type="component" value="Chromosome"/>
</dbReference>
<dbReference type="PANTHER" id="PTHR30472">
    <property type="entry name" value="FERRIC ENTEROBACTIN TRANSPORT SYSTEM PERMEASE PROTEIN"/>
    <property type="match status" value="1"/>
</dbReference>
<feature type="transmembrane region" description="Helical" evidence="8">
    <location>
        <begin position="302"/>
        <end position="327"/>
    </location>
</feature>
<keyword evidence="3" id="KW-0813">Transport</keyword>
<dbReference type="AlphaFoldDB" id="R9T5S2"/>
<reference evidence="9 10" key="1">
    <citation type="journal article" date="2013" name="Genome Announc.">
        <title>Genome sequence of 'Candidatus Methanomassiliicoccus intestinalis' Issoire-Mx1, a third thermoplasmatales-related methanogenic archaeon from human feces.</title>
        <authorList>
            <person name="Borrel G."/>
            <person name="Harris H.M."/>
            <person name="Parisot N."/>
            <person name="Gaci N."/>
            <person name="Tottey W."/>
            <person name="Mihajlovski A."/>
            <person name="Deane J."/>
            <person name="Gribaldo S."/>
            <person name="Bardot O."/>
            <person name="Peyretaillade E."/>
            <person name="Peyret P."/>
            <person name="O'Toole P.W."/>
            <person name="Brugere J.F."/>
        </authorList>
    </citation>
    <scope>NUCLEOTIDE SEQUENCE [LARGE SCALE GENOMIC DNA]</scope>
    <source>
        <strain evidence="9 10">Issoire-Mx1</strain>
    </source>
</reference>
<feature type="transmembrane region" description="Helical" evidence="8">
    <location>
        <begin position="370"/>
        <end position="387"/>
    </location>
</feature>
<dbReference type="InterPro" id="IPR000522">
    <property type="entry name" value="ABC_transptr_permease_BtuC"/>
</dbReference>
<feature type="transmembrane region" description="Helical" evidence="8">
    <location>
        <begin position="339"/>
        <end position="358"/>
    </location>
</feature>
<dbReference type="STRING" id="1295009.MMINT_06930"/>
<protein>
    <submittedName>
        <fullName evidence="9">Transport system permease protein</fullName>
    </submittedName>
</protein>
<dbReference type="GeneID" id="41323115"/>
<organism evidence="9 10">
    <name type="scientific">Methanomassiliicoccus intestinalis (strain Issoire-Mx1)</name>
    <dbReference type="NCBI Taxonomy" id="1295009"/>
    <lineage>
        <taxon>Archaea</taxon>
        <taxon>Methanobacteriati</taxon>
        <taxon>Thermoplasmatota</taxon>
        <taxon>Thermoplasmata</taxon>
        <taxon>Methanomassiliicoccales</taxon>
        <taxon>Methanomassiliicoccaceae</taxon>
        <taxon>Methanomassiliicoccus</taxon>
    </lineage>
</organism>
<feature type="transmembrane region" description="Helical" evidence="8">
    <location>
        <begin position="179"/>
        <end position="199"/>
    </location>
</feature>
<dbReference type="InterPro" id="IPR037294">
    <property type="entry name" value="ABC_BtuC-like"/>
</dbReference>
<evidence type="ECO:0000256" key="8">
    <source>
        <dbReference type="SAM" id="Phobius"/>
    </source>
</evidence>
<comment type="similarity">
    <text evidence="2">Belongs to the binding-protein-dependent transport system permease family. FecCD subfamily.</text>
</comment>
<feature type="transmembrane region" description="Helical" evidence="8">
    <location>
        <begin position="252"/>
        <end position="273"/>
    </location>
</feature>
<feature type="transmembrane region" description="Helical" evidence="8">
    <location>
        <begin position="151"/>
        <end position="173"/>
    </location>
</feature>
<keyword evidence="6 8" id="KW-1133">Transmembrane helix</keyword>
<proteinExistence type="inferred from homology"/>
<keyword evidence="5 8" id="KW-0812">Transmembrane</keyword>
<dbReference type="GO" id="GO:0005886">
    <property type="term" value="C:plasma membrane"/>
    <property type="evidence" value="ECO:0007669"/>
    <property type="project" value="UniProtKB-SubCell"/>
</dbReference>
<keyword evidence="10" id="KW-1185">Reference proteome</keyword>
<dbReference type="RefSeq" id="WP_020448585.1">
    <property type="nucleotide sequence ID" value="NC_021353.1"/>
</dbReference>
<dbReference type="FunFam" id="1.10.3470.10:FF:000001">
    <property type="entry name" value="Vitamin B12 ABC transporter permease BtuC"/>
    <property type="match status" value="1"/>
</dbReference>
<dbReference type="HOGENOM" id="CLU_013016_0_1_2"/>
<keyword evidence="4" id="KW-1003">Cell membrane</keyword>
<evidence type="ECO:0000256" key="7">
    <source>
        <dbReference type="ARBA" id="ARBA00023136"/>
    </source>
</evidence>
<sequence length="395" mass="42287">MTTDSRSKTDTSSSQLDDNSDSWIIKTRRVFSRAFGRMKDDMDPGDESDIALKKKRFVIISVFGIIMAVIAFFISISIAAGGVIPISDAISSLVSSIGKHGVNLNEEELYIFESRLPRALAAIAVGAGLSIAGCMYQAIIRNPLVDPYITGVSSGAGCLAVAVGAIGASIPFMGADNLYLVPIAAIVGGLIAFGITMLVAECSGGSATNYILAGVIVGFAFSSIQTIFISMAKDNFSDVMWWLYGSFAQVTWENAWLVFIPVLLLSLVSMLWAREFNLFMMGEEQAKQLGLNVKLFKRSMMILASILTALCVAFVGIIGFVGLVVPHACRMALGGDHRLIMPASIIIGAMLMLFADIVARMAMIPMELPVGAITAIIGTPVFAYMLIKKGREYDG</sequence>
<evidence type="ECO:0000256" key="4">
    <source>
        <dbReference type="ARBA" id="ARBA00022475"/>
    </source>
</evidence>
<evidence type="ECO:0000313" key="10">
    <source>
        <dbReference type="Proteomes" id="UP000014070"/>
    </source>
</evidence>
<feature type="transmembrane region" description="Helical" evidence="8">
    <location>
        <begin position="57"/>
        <end position="84"/>
    </location>
</feature>